<feature type="transmembrane region" description="Helical" evidence="15">
    <location>
        <begin position="1337"/>
        <end position="1359"/>
    </location>
</feature>
<dbReference type="InterPro" id="IPR011009">
    <property type="entry name" value="Kinase-like_dom_sf"/>
</dbReference>
<evidence type="ECO:0000313" key="18">
    <source>
        <dbReference type="EMBL" id="WKA00333.1"/>
    </source>
</evidence>
<feature type="domain" description="Cytochrome b561" evidence="17">
    <location>
        <begin position="1270"/>
        <end position="1410"/>
    </location>
</feature>
<dbReference type="Gene3D" id="1.20.120.1770">
    <property type="match status" value="1"/>
</dbReference>
<keyword evidence="7" id="KW-0677">Repeat</keyword>
<keyword evidence="11 15" id="KW-1133">Transmembrane helix</keyword>
<dbReference type="Pfam" id="PF00560">
    <property type="entry name" value="LRR_1"/>
    <property type="match status" value="12"/>
</dbReference>
<reference evidence="18 19" key="1">
    <citation type="journal article" date="2023" name="Hortic Res">
        <title>The complete reference genome for grapevine (Vitis vinifera L.) genetics and breeding.</title>
        <authorList>
            <person name="Shi X."/>
            <person name="Cao S."/>
            <person name="Wang X."/>
            <person name="Huang S."/>
            <person name="Wang Y."/>
            <person name="Liu Z."/>
            <person name="Liu W."/>
            <person name="Leng X."/>
            <person name="Peng Y."/>
            <person name="Wang N."/>
            <person name="Wang Y."/>
            <person name="Ma Z."/>
            <person name="Xu X."/>
            <person name="Zhang F."/>
            <person name="Xue H."/>
            <person name="Zhong H."/>
            <person name="Wang Y."/>
            <person name="Zhang K."/>
            <person name="Velt A."/>
            <person name="Avia K."/>
            <person name="Holtgrawe D."/>
            <person name="Grimplet J."/>
            <person name="Matus J.T."/>
            <person name="Ware D."/>
            <person name="Wu X."/>
            <person name="Wang H."/>
            <person name="Liu C."/>
            <person name="Fang Y."/>
            <person name="Rustenholz C."/>
            <person name="Cheng Z."/>
            <person name="Xiao H."/>
            <person name="Zhou Y."/>
        </authorList>
    </citation>
    <scope>NUCLEOTIDE SEQUENCE [LARGE SCALE GENOMIC DNA]</scope>
    <source>
        <strain evidence="19">cv. Pinot noir / PN40024</strain>
        <tissue evidence="18">Leaf</tissue>
    </source>
</reference>
<organism evidence="18 19">
    <name type="scientific">Vitis vinifera</name>
    <name type="common">Grape</name>
    <dbReference type="NCBI Taxonomy" id="29760"/>
    <lineage>
        <taxon>Eukaryota</taxon>
        <taxon>Viridiplantae</taxon>
        <taxon>Streptophyta</taxon>
        <taxon>Embryophyta</taxon>
        <taxon>Tracheophyta</taxon>
        <taxon>Spermatophyta</taxon>
        <taxon>Magnoliopsida</taxon>
        <taxon>eudicotyledons</taxon>
        <taxon>Gunneridae</taxon>
        <taxon>Pentapetalae</taxon>
        <taxon>rosids</taxon>
        <taxon>Vitales</taxon>
        <taxon>Vitaceae</taxon>
        <taxon>Viteae</taxon>
        <taxon>Vitis</taxon>
    </lineage>
</organism>
<accession>A0ABY9CYH1</accession>
<evidence type="ECO:0000256" key="3">
    <source>
        <dbReference type="ARBA" id="ARBA00022448"/>
    </source>
</evidence>
<keyword evidence="4" id="KW-0433">Leucine-rich repeat</keyword>
<evidence type="ECO:0000256" key="1">
    <source>
        <dbReference type="ARBA" id="ARBA00004236"/>
    </source>
</evidence>
<dbReference type="Gene3D" id="3.80.10.10">
    <property type="entry name" value="Ribonuclease Inhibitor"/>
    <property type="match status" value="6"/>
</dbReference>
<evidence type="ECO:0000256" key="4">
    <source>
        <dbReference type="ARBA" id="ARBA00022614"/>
    </source>
</evidence>
<feature type="domain" description="Protein kinase" evidence="16">
    <location>
        <begin position="960"/>
        <end position="1242"/>
    </location>
</feature>
<evidence type="ECO:0000256" key="8">
    <source>
        <dbReference type="ARBA" id="ARBA00022741"/>
    </source>
</evidence>
<feature type="transmembrane region" description="Helical" evidence="15">
    <location>
        <begin position="1379"/>
        <end position="1397"/>
    </location>
</feature>
<keyword evidence="8 14" id="KW-0547">Nucleotide-binding</keyword>
<dbReference type="InterPro" id="IPR051716">
    <property type="entry name" value="Plant_RL_S/T_kinase"/>
</dbReference>
<evidence type="ECO:0000256" key="14">
    <source>
        <dbReference type="PROSITE-ProRule" id="PRU10141"/>
    </source>
</evidence>
<dbReference type="Pfam" id="PF00069">
    <property type="entry name" value="Pkinase"/>
    <property type="match status" value="1"/>
</dbReference>
<dbReference type="EMBL" id="CP126659">
    <property type="protein sequence ID" value="WKA00333.1"/>
    <property type="molecule type" value="Genomic_DNA"/>
</dbReference>
<gene>
    <name evidence="18" type="ORF">VitviT2T_018698</name>
</gene>
<dbReference type="PROSITE" id="PS00107">
    <property type="entry name" value="PROTEIN_KINASE_ATP"/>
    <property type="match status" value="1"/>
</dbReference>
<feature type="transmembrane region" description="Helical" evidence="15">
    <location>
        <begin position="12"/>
        <end position="35"/>
    </location>
</feature>
<evidence type="ECO:0000256" key="11">
    <source>
        <dbReference type="ARBA" id="ARBA00022989"/>
    </source>
</evidence>
<protein>
    <recommendedName>
        <fullName evidence="20">Protein kinase domain-containing protein</fullName>
    </recommendedName>
</protein>
<keyword evidence="9 14" id="KW-0067">ATP-binding</keyword>
<feature type="transmembrane region" description="Helical" evidence="15">
    <location>
        <begin position="893"/>
        <end position="920"/>
    </location>
</feature>
<keyword evidence="19" id="KW-1185">Reference proteome</keyword>
<comment type="subcellular location">
    <subcellularLocation>
        <location evidence="1">Cell membrane</location>
    </subcellularLocation>
    <subcellularLocation>
        <location evidence="2">Membrane</location>
        <topology evidence="2">Single-pass type I membrane protein</topology>
    </subcellularLocation>
</comment>
<dbReference type="PROSITE" id="PS50939">
    <property type="entry name" value="CYTOCHROME_B561"/>
    <property type="match status" value="1"/>
</dbReference>
<evidence type="ECO:0000256" key="7">
    <source>
        <dbReference type="ARBA" id="ARBA00022737"/>
    </source>
</evidence>
<name>A0ABY9CYH1_VITVI</name>
<dbReference type="SMART" id="SM00665">
    <property type="entry name" value="B561"/>
    <property type="match status" value="1"/>
</dbReference>
<evidence type="ECO:0000256" key="13">
    <source>
        <dbReference type="ARBA" id="ARBA00023170"/>
    </source>
</evidence>
<dbReference type="Gene3D" id="3.30.200.20">
    <property type="entry name" value="Phosphorylase Kinase, domain 1"/>
    <property type="match status" value="1"/>
</dbReference>
<keyword evidence="3" id="KW-0813">Transport</keyword>
<dbReference type="PANTHER" id="PTHR48053">
    <property type="entry name" value="LEUCINE RICH REPEAT FAMILY PROTEIN, EXPRESSED"/>
    <property type="match status" value="1"/>
</dbReference>
<dbReference type="InterPro" id="IPR032675">
    <property type="entry name" value="LRR_dom_sf"/>
</dbReference>
<dbReference type="Pfam" id="PF08263">
    <property type="entry name" value="LRRNT_2"/>
    <property type="match status" value="1"/>
</dbReference>
<dbReference type="Pfam" id="PF13855">
    <property type="entry name" value="LRR_8"/>
    <property type="match status" value="1"/>
</dbReference>
<evidence type="ECO:0000313" key="19">
    <source>
        <dbReference type="Proteomes" id="UP001227230"/>
    </source>
</evidence>
<dbReference type="InterPro" id="IPR008266">
    <property type="entry name" value="Tyr_kinase_AS"/>
</dbReference>
<sequence>MVLEYFSSYSLLPRLIITPCLFIFLLFLLYSISLFHVTFTSASTPTTSLLKVEQDQEAVALLTWKTSLDNQTQSFLSSWSGRNSCHHWFGVTCHRSGSVSNLDLDNCGLRGTLHNLNFSSLPNLLTLNLYNNSLYGTIPINIGNLSKLITNLNFTFNRFTGVISPQLGFLTSLSVLALCFNNFRGPIPPSIGNSRNLTTLYLHKNKLSGYIPQEIGLLTSLNDLQLAINSLTGPIPPSIGNLRNLTTLHLFENELSGSIPQEIGLLTSLNDLELATNSLTGPIPSSIGNLRNLTTLDLSENKLSGSIPQEIGLLTSLNDLVLSINNLTGPIPHSIGNLRNLTTLYLHTNKLFGSIPQEIGLLTSLNDLELANNSLTEIGLLTSLNDLALSINNLTGPIPPSIGNLRNLTTLYLHTNKLSGSIPQEIGLLTSLNDLKLANNSLTGPIPPSFGNLRNLTTLDLSENKLSGSIPQEIGLLTSLNDLALSINNLTGPIPHSIGNLRNLTTLYLHTNKLSGSIPQEIGLLTSLNDLELANNSLTGLIPPSFGNLSGLNFLALHYNRLSGAIPLEMNNITHLKSLQIAENNFIGHLPQEICLGNALEKVSAQMNHFTGPIPKSLKNCTSLFRVRLEKNQLTGDIAESFGVYPNLNYIDLSNNNFYGELSEKWGECHMLTNLNISNNKISGAIPPQLGKAIQLQQLDLSSNHLIGKIPKELGMFPLLFKLLLGNNKLSGSIPLELGNLSNLEILDLASNNLSGPVPKQLGNFWKLWSLNLSENRFVDSIPDEIGKMHHLESLDLSQNMLTGEVPPHLGELQNLETLNLSHNDLSGTIPHTFYDLISLTVADISYNQLEGPLPNIKAFAQFEAFKNNKGLCGNNVTHLKPCGASQKKASKFSILIIILLIVSSLLFLFAFITGIYFLFQKLRKRKTKSPEADVEDLFAIWGHDGELLYEHIIQGTDNFSSKQCIGTGGYGTVYKAELPTGRVVAVKKLHSSEDGDMADLKAFKSEIYALTQIRHHNIVKLYGFSSFAKNSFLVYEFMEKGSLQNILCNDEEAERLDWTVRLNVIKGVAKALSYMHHDCSPPVIHQDISSNNVLLDSEYEAHVSDFGTARLLKSDSSNWTSFAGTFGYTAPELAYTMKVDNKTDVYSFGVVTLEVIMGRHPGELISSLLSSASSSSASPSTVGHFLLNDVIDQRPSPPVNQVAEEVVVAVKLAFACLCVNPQSRPTMQQVARALSKQWPLLSKPFSVITLGLSWSSVGMPMTVSQLLRLPNNLHHRMVGEVDFINGGPSMPGYNSGVNNSGDLETRHGDMGLIAWDVLLPSGAIIPRYFKHHDPQWFYLHISIQIVGFLPGLATVVAGRTLYNGLEFYRIPKFKIHRPLGSLVFFLGILQVMALILRPDKTSKQRKYWN</sequence>
<dbReference type="InterPro" id="IPR013210">
    <property type="entry name" value="LRR_N_plant-typ"/>
</dbReference>
<evidence type="ECO:0000256" key="6">
    <source>
        <dbReference type="ARBA" id="ARBA00022729"/>
    </source>
</evidence>
<dbReference type="CDD" id="cd08760">
    <property type="entry name" value="Cyt_b561_FRRS1_like"/>
    <property type="match status" value="1"/>
</dbReference>
<dbReference type="SMART" id="SM00369">
    <property type="entry name" value="LRR_TYP"/>
    <property type="match status" value="13"/>
</dbReference>
<evidence type="ECO:0000256" key="5">
    <source>
        <dbReference type="ARBA" id="ARBA00022692"/>
    </source>
</evidence>
<dbReference type="SMART" id="SM00220">
    <property type="entry name" value="S_TKc"/>
    <property type="match status" value="1"/>
</dbReference>
<dbReference type="Gene3D" id="1.10.510.10">
    <property type="entry name" value="Transferase(Phosphotransferase) domain 1"/>
    <property type="match status" value="1"/>
</dbReference>
<dbReference type="InterPro" id="IPR017441">
    <property type="entry name" value="Protein_kinase_ATP_BS"/>
</dbReference>
<keyword evidence="12 15" id="KW-0472">Membrane</keyword>
<evidence type="ECO:0008006" key="20">
    <source>
        <dbReference type="Google" id="ProtNLM"/>
    </source>
</evidence>
<keyword evidence="10" id="KW-0249">Electron transport</keyword>
<keyword evidence="13" id="KW-0675">Receptor</keyword>
<dbReference type="PRINTS" id="PR00019">
    <property type="entry name" value="LEURICHRPT"/>
</dbReference>
<feature type="binding site" evidence="14">
    <location>
        <position position="989"/>
    </location>
    <ligand>
        <name>ATP</name>
        <dbReference type="ChEBI" id="CHEBI:30616"/>
    </ligand>
</feature>
<dbReference type="SUPFAM" id="SSF52058">
    <property type="entry name" value="L domain-like"/>
    <property type="match status" value="4"/>
</dbReference>
<evidence type="ECO:0000256" key="12">
    <source>
        <dbReference type="ARBA" id="ARBA00023136"/>
    </source>
</evidence>
<dbReference type="PROSITE" id="PS00109">
    <property type="entry name" value="PROTEIN_KINASE_TYR"/>
    <property type="match status" value="1"/>
</dbReference>
<dbReference type="PANTHER" id="PTHR48053:SF168">
    <property type="entry name" value="LRR RECEPTOR-LIKE KINASE FAMILY PROTEIN"/>
    <property type="match status" value="1"/>
</dbReference>
<evidence type="ECO:0000259" key="17">
    <source>
        <dbReference type="PROSITE" id="PS50939"/>
    </source>
</evidence>
<evidence type="ECO:0000256" key="15">
    <source>
        <dbReference type="SAM" id="Phobius"/>
    </source>
</evidence>
<dbReference type="SMART" id="SM00365">
    <property type="entry name" value="LRR_SD22"/>
    <property type="match status" value="6"/>
</dbReference>
<evidence type="ECO:0000256" key="2">
    <source>
        <dbReference type="ARBA" id="ARBA00004479"/>
    </source>
</evidence>
<dbReference type="InterPro" id="IPR001611">
    <property type="entry name" value="Leu-rich_rpt"/>
</dbReference>
<dbReference type="PROSITE" id="PS51450">
    <property type="entry name" value="LRR"/>
    <property type="match status" value="5"/>
</dbReference>
<dbReference type="Proteomes" id="UP001227230">
    <property type="component" value="Chromosome 12"/>
</dbReference>
<evidence type="ECO:0000256" key="9">
    <source>
        <dbReference type="ARBA" id="ARBA00022840"/>
    </source>
</evidence>
<dbReference type="InterPro" id="IPR006593">
    <property type="entry name" value="Cyt_b561/ferric_Rdtase_TM"/>
</dbReference>
<dbReference type="PROSITE" id="PS50011">
    <property type="entry name" value="PROTEIN_KINASE_DOM"/>
    <property type="match status" value="1"/>
</dbReference>
<keyword evidence="5 15" id="KW-0812">Transmembrane</keyword>
<evidence type="ECO:0000259" key="16">
    <source>
        <dbReference type="PROSITE" id="PS50011"/>
    </source>
</evidence>
<keyword evidence="6" id="KW-0732">Signal</keyword>
<evidence type="ECO:0000256" key="10">
    <source>
        <dbReference type="ARBA" id="ARBA00022982"/>
    </source>
</evidence>
<dbReference type="SUPFAM" id="SSF56112">
    <property type="entry name" value="Protein kinase-like (PK-like)"/>
    <property type="match status" value="1"/>
</dbReference>
<proteinExistence type="predicted"/>
<dbReference type="InterPro" id="IPR000719">
    <property type="entry name" value="Prot_kinase_dom"/>
</dbReference>
<dbReference type="InterPro" id="IPR003591">
    <property type="entry name" value="Leu-rich_rpt_typical-subtyp"/>
</dbReference>